<reference evidence="8" key="1">
    <citation type="submission" date="2020-10" db="EMBL/GenBank/DDBJ databases">
        <authorList>
            <person name="Gilroy R."/>
        </authorList>
    </citation>
    <scope>NUCLEOTIDE SEQUENCE</scope>
    <source>
        <strain evidence="8">517</strain>
    </source>
</reference>
<dbReference type="GO" id="GO:0005886">
    <property type="term" value="C:plasma membrane"/>
    <property type="evidence" value="ECO:0007669"/>
    <property type="project" value="UniProtKB-SubCell"/>
</dbReference>
<evidence type="ECO:0000256" key="4">
    <source>
        <dbReference type="ARBA" id="ARBA00022989"/>
    </source>
</evidence>
<feature type="domain" description="ComEC/Rec2-related protein" evidence="7">
    <location>
        <begin position="220"/>
        <end position="479"/>
    </location>
</feature>
<comment type="subcellular location">
    <subcellularLocation>
        <location evidence="1">Cell membrane</location>
        <topology evidence="1">Multi-pass membrane protein</topology>
    </subcellularLocation>
</comment>
<feature type="transmembrane region" description="Helical" evidence="6">
    <location>
        <begin position="67"/>
        <end position="86"/>
    </location>
</feature>
<feature type="transmembrane region" description="Helical" evidence="6">
    <location>
        <begin position="369"/>
        <end position="402"/>
    </location>
</feature>
<evidence type="ECO:0000256" key="1">
    <source>
        <dbReference type="ARBA" id="ARBA00004651"/>
    </source>
</evidence>
<accession>A0A940IC70</accession>
<keyword evidence="2" id="KW-1003">Cell membrane</keyword>
<evidence type="ECO:0000259" key="7">
    <source>
        <dbReference type="Pfam" id="PF03772"/>
    </source>
</evidence>
<dbReference type="NCBIfam" id="TIGR00360">
    <property type="entry name" value="ComEC_N-term"/>
    <property type="match status" value="1"/>
</dbReference>
<evidence type="ECO:0000313" key="9">
    <source>
        <dbReference type="Proteomes" id="UP000727857"/>
    </source>
</evidence>
<comment type="caution">
    <text evidence="8">The sequence shown here is derived from an EMBL/GenBank/DDBJ whole genome shotgun (WGS) entry which is preliminary data.</text>
</comment>
<dbReference type="PANTHER" id="PTHR30619:SF1">
    <property type="entry name" value="RECOMBINATION PROTEIN 2"/>
    <property type="match status" value="1"/>
</dbReference>
<keyword evidence="5 6" id="KW-0472">Membrane</keyword>
<feature type="transmembrane region" description="Helical" evidence="6">
    <location>
        <begin position="241"/>
        <end position="263"/>
    </location>
</feature>
<evidence type="ECO:0000313" key="8">
    <source>
        <dbReference type="EMBL" id="MBO8423744.1"/>
    </source>
</evidence>
<protein>
    <submittedName>
        <fullName evidence="8">ComEC/Rec2 family competence protein</fullName>
    </submittedName>
</protein>
<keyword evidence="4 6" id="KW-1133">Transmembrane helix</keyword>
<feature type="transmembrane region" description="Helical" evidence="6">
    <location>
        <begin position="44"/>
        <end position="62"/>
    </location>
</feature>
<feature type="transmembrane region" description="Helical" evidence="6">
    <location>
        <begin position="338"/>
        <end position="357"/>
    </location>
</feature>
<dbReference type="PANTHER" id="PTHR30619">
    <property type="entry name" value="DNA INTERNALIZATION/COMPETENCE PROTEIN COMEC/REC2"/>
    <property type="match status" value="1"/>
</dbReference>
<dbReference type="InterPro" id="IPR004477">
    <property type="entry name" value="ComEC_N"/>
</dbReference>
<dbReference type="Pfam" id="PF03772">
    <property type="entry name" value="Competence"/>
    <property type="match status" value="1"/>
</dbReference>
<dbReference type="EMBL" id="JADINF010000043">
    <property type="protein sequence ID" value="MBO8423744.1"/>
    <property type="molecule type" value="Genomic_DNA"/>
</dbReference>
<gene>
    <name evidence="8" type="ORF">IAB16_01790</name>
</gene>
<proteinExistence type="predicted"/>
<feature type="transmembrane region" description="Helical" evidence="6">
    <location>
        <begin position="491"/>
        <end position="506"/>
    </location>
</feature>
<evidence type="ECO:0000256" key="3">
    <source>
        <dbReference type="ARBA" id="ARBA00022692"/>
    </source>
</evidence>
<dbReference type="AlphaFoldDB" id="A0A940IC70"/>
<feature type="transmembrane region" description="Helical" evidence="6">
    <location>
        <begin position="21"/>
        <end position="38"/>
    </location>
</feature>
<feature type="transmembrane region" description="Helical" evidence="6">
    <location>
        <begin position="464"/>
        <end position="484"/>
    </location>
</feature>
<dbReference type="InterPro" id="IPR052159">
    <property type="entry name" value="Competence_DNA_uptake"/>
</dbReference>
<dbReference type="Proteomes" id="UP000727857">
    <property type="component" value="Unassembled WGS sequence"/>
</dbReference>
<feature type="transmembrane region" description="Helical" evidence="6">
    <location>
        <begin position="270"/>
        <end position="287"/>
    </location>
</feature>
<keyword evidence="3 6" id="KW-0812">Transmembrane</keyword>
<evidence type="ECO:0000256" key="2">
    <source>
        <dbReference type="ARBA" id="ARBA00022475"/>
    </source>
</evidence>
<name>A0A940IC70_9FIRM</name>
<sequence length="507" mass="54432">MGAEVKPGSARKRVEILNYRPVAYAATALATGILFAAIFRDSGIGMLCVIVAAFAAAVFAFIRKMRILRIVATAVFAGIILFFVSFNAGSVTPGYAENAYIEGRVCAVTSYGDGYSLYTVEDLSVNGEGVAKKASVKSSEKLETGDLVAIYGNIESFELDPFDPYSMSYYRKDVRHKVEAVAISVEGKSDLKFFELIRVTLADRFTTYMGEDAGALALGLTVGDKAFIDYDTEEAVRASGLSHLLAVSGLHVGFLSGIVYFFLRLLRRPKTSALLAVALVLLGYGFVTGFPAGVVRAAVTSICFLYALKKEERFDSVNALSLSVIVLLAAAPMSLFDIGFLMSVSAVLGILAFYTAIRKCFYSEGKLASFLASSVAVSLSANTLLIGISASVFGTFALYFVIANVIAVPYISLIYFFLVPISLFALIIPPIGYLLVPFKYLLQGFIYFSQFISALPFATLEVRVSSAVAAVYSLAVLFVSKFNLLPKNVKIAYAGVSGAVIALLIVL</sequence>
<evidence type="ECO:0000256" key="6">
    <source>
        <dbReference type="SAM" id="Phobius"/>
    </source>
</evidence>
<reference evidence="8" key="2">
    <citation type="journal article" date="2021" name="PeerJ">
        <title>Extensive microbial diversity within the chicken gut microbiome revealed by metagenomics and culture.</title>
        <authorList>
            <person name="Gilroy R."/>
            <person name="Ravi A."/>
            <person name="Getino M."/>
            <person name="Pursley I."/>
            <person name="Horton D.L."/>
            <person name="Alikhan N.F."/>
            <person name="Baker D."/>
            <person name="Gharbi K."/>
            <person name="Hall N."/>
            <person name="Watson M."/>
            <person name="Adriaenssens E.M."/>
            <person name="Foster-Nyarko E."/>
            <person name="Jarju S."/>
            <person name="Secka A."/>
            <person name="Antonio M."/>
            <person name="Oren A."/>
            <person name="Chaudhuri R.R."/>
            <person name="La Ragione R."/>
            <person name="Hildebrand F."/>
            <person name="Pallen M.J."/>
        </authorList>
    </citation>
    <scope>NUCLEOTIDE SEQUENCE</scope>
    <source>
        <strain evidence="8">517</strain>
    </source>
</reference>
<organism evidence="8 9">
    <name type="scientific">Candidatus Stercoripulliclostridium pullicola</name>
    <dbReference type="NCBI Taxonomy" id="2840953"/>
    <lineage>
        <taxon>Bacteria</taxon>
        <taxon>Bacillati</taxon>
        <taxon>Bacillota</taxon>
        <taxon>Clostridia</taxon>
        <taxon>Eubacteriales</taxon>
        <taxon>Candidatus Stercoripulliclostridium</taxon>
    </lineage>
</organism>
<evidence type="ECO:0000256" key="5">
    <source>
        <dbReference type="ARBA" id="ARBA00023136"/>
    </source>
</evidence>